<name>A0A820CL21_9BILA</name>
<dbReference type="AlphaFoldDB" id="A0A820CL21"/>
<dbReference type="EMBL" id="CAJOBD010015665">
    <property type="protein sequence ID" value="CAF4210229.1"/>
    <property type="molecule type" value="Genomic_DNA"/>
</dbReference>
<gene>
    <name evidence="1" type="ORF">JBS370_LOCUS36959</name>
</gene>
<proteinExistence type="predicted"/>
<reference evidence="1" key="1">
    <citation type="submission" date="2021-02" db="EMBL/GenBank/DDBJ databases">
        <authorList>
            <person name="Nowell W R."/>
        </authorList>
    </citation>
    <scope>NUCLEOTIDE SEQUENCE</scope>
</reference>
<evidence type="ECO:0000313" key="1">
    <source>
        <dbReference type="EMBL" id="CAF4210229.1"/>
    </source>
</evidence>
<comment type="caution">
    <text evidence="1">The sequence shown here is derived from an EMBL/GenBank/DDBJ whole genome shotgun (WGS) entry which is preliminary data.</text>
</comment>
<accession>A0A820CL21</accession>
<dbReference type="Proteomes" id="UP000663836">
    <property type="component" value="Unassembled WGS sequence"/>
</dbReference>
<organism evidence="1 2">
    <name type="scientific">Rotaria sordida</name>
    <dbReference type="NCBI Taxonomy" id="392033"/>
    <lineage>
        <taxon>Eukaryota</taxon>
        <taxon>Metazoa</taxon>
        <taxon>Spiralia</taxon>
        <taxon>Gnathifera</taxon>
        <taxon>Rotifera</taxon>
        <taxon>Eurotatoria</taxon>
        <taxon>Bdelloidea</taxon>
        <taxon>Philodinida</taxon>
        <taxon>Philodinidae</taxon>
        <taxon>Rotaria</taxon>
    </lineage>
</organism>
<sequence>MPSNAALKIINFSLGDKTFRLKFATDTSGVEIDQEIRNEFNIASGASCAFVDLEDNTHVLLSVLKHLPNDANVIVIVKDSNSRTNLSSDTQRLSPSSSVINNSDRMITIMNSVNDISSSSESTNNSKTNLTYHSTIPVIGQKQHVNANATTKMRKTNVIMNQKVYYFLETYAGINPSNY</sequence>
<evidence type="ECO:0000313" key="2">
    <source>
        <dbReference type="Proteomes" id="UP000663836"/>
    </source>
</evidence>
<protein>
    <submittedName>
        <fullName evidence="1">Uncharacterized protein</fullName>
    </submittedName>
</protein>